<keyword evidence="4" id="KW-1185">Reference proteome</keyword>
<dbReference type="OrthoDB" id="159449at2759"/>
<feature type="domain" description="Rab-GAP TBC" evidence="2">
    <location>
        <begin position="103"/>
        <end position="291"/>
    </location>
</feature>
<dbReference type="InterPro" id="IPR035969">
    <property type="entry name" value="Rab-GAP_TBC_sf"/>
</dbReference>
<gene>
    <name evidence="3" type="ORF">OBBRIDRAFT_739631</name>
</gene>
<feature type="region of interest" description="Disordered" evidence="1">
    <location>
        <begin position="1"/>
        <end position="71"/>
    </location>
</feature>
<dbReference type="InterPro" id="IPR050302">
    <property type="entry name" value="Rab_GAP_TBC_domain"/>
</dbReference>
<evidence type="ECO:0000256" key="1">
    <source>
        <dbReference type="SAM" id="MobiDB-lite"/>
    </source>
</evidence>
<organism evidence="3 4">
    <name type="scientific">Obba rivulosa</name>
    <dbReference type="NCBI Taxonomy" id="1052685"/>
    <lineage>
        <taxon>Eukaryota</taxon>
        <taxon>Fungi</taxon>
        <taxon>Dikarya</taxon>
        <taxon>Basidiomycota</taxon>
        <taxon>Agaricomycotina</taxon>
        <taxon>Agaricomycetes</taxon>
        <taxon>Polyporales</taxon>
        <taxon>Gelatoporiaceae</taxon>
        <taxon>Obba</taxon>
    </lineage>
</organism>
<dbReference type="SUPFAM" id="SSF47923">
    <property type="entry name" value="Ypt/Rab-GAP domain of gyp1p"/>
    <property type="match status" value="2"/>
</dbReference>
<dbReference type="Gene3D" id="1.10.472.80">
    <property type="entry name" value="Ypt/Rab-GAP domain of gyp1p, domain 3"/>
    <property type="match status" value="1"/>
</dbReference>
<dbReference type="PANTHER" id="PTHR47219">
    <property type="entry name" value="RAB GTPASE-ACTIVATING PROTEIN 1-LIKE"/>
    <property type="match status" value="1"/>
</dbReference>
<feature type="compositionally biased region" description="Polar residues" evidence="1">
    <location>
        <begin position="15"/>
        <end position="55"/>
    </location>
</feature>
<sequence length="384" mass="42611">MDFELVRPTILHSPMGSSSVDSLPLSGQGSSRADYNSSLRPSSPAFSTLSGSSAKNPGADRPSESPDMVAHRQRELRWISTMSAVPSAQARKNKKIRKLISEGVPASVRYVVWAYLTDSKAKRINGLYEKFGRRENIPAAGHIQYDVRLYSSTQPEAQEDALTNVLHAYLAMVPDVRYSKGLTFVAGQLLALGPEEDAFWTFVSMMDSHLRPYFSSNPIQLEVDASLFSKAVEVNDASLAKKCYVDMAISPVAICQPWRLMPYIIRFTSVFADALPPEYLYRVWDVFLYEGVPFLFRVGLALLQCCRRSLLECMSQDALLALLSRPPPACLPATPDALLDVAASVKLKDDDVRKQRSKLEAQVKRRVQARAMANISSSISLPRS</sequence>
<dbReference type="Gene3D" id="1.10.8.270">
    <property type="entry name" value="putative rabgap domain of human tbc1 domain family member 14 like domains"/>
    <property type="match status" value="1"/>
</dbReference>
<name>A0A8E2ALL1_9APHY</name>
<dbReference type="SMART" id="SM00164">
    <property type="entry name" value="TBC"/>
    <property type="match status" value="1"/>
</dbReference>
<accession>A0A8E2ALL1</accession>
<dbReference type="AlphaFoldDB" id="A0A8E2ALL1"/>
<dbReference type="GO" id="GO:0031267">
    <property type="term" value="F:small GTPase binding"/>
    <property type="evidence" value="ECO:0007669"/>
    <property type="project" value="TreeGrafter"/>
</dbReference>
<protein>
    <submittedName>
        <fullName evidence="3">RabGAP/TBC</fullName>
    </submittedName>
</protein>
<reference evidence="3 4" key="1">
    <citation type="submission" date="2016-07" db="EMBL/GenBank/DDBJ databases">
        <title>Draft genome of the white-rot fungus Obba rivulosa 3A-2.</title>
        <authorList>
            <consortium name="DOE Joint Genome Institute"/>
            <person name="Miettinen O."/>
            <person name="Riley R."/>
            <person name="Acob R."/>
            <person name="Barry K."/>
            <person name="Cullen D."/>
            <person name="De Vries R."/>
            <person name="Hainaut M."/>
            <person name="Hatakka A."/>
            <person name="Henrissat B."/>
            <person name="Hilden K."/>
            <person name="Kuo R."/>
            <person name="Labutti K."/>
            <person name="Lipzen A."/>
            <person name="Makela M.R."/>
            <person name="Sandor L."/>
            <person name="Spatafora J.W."/>
            <person name="Grigoriev I.V."/>
            <person name="Hibbett D.S."/>
        </authorList>
    </citation>
    <scope>NUCLEOTIDE SEQUENCE [LARGE SCALE GENOMIC DNA]</scope>
    <source>
        <strain evidence="3 4">3A-2</strain>
    </source>
</reference>
<dbReference type="Pfam" id="PF00566">
    <property type="entry name" value="RabGAP-TBC"/>
    <property type="match status" value="1"/>
</dbReference>
<evidence type="ECO:0000313" key="4">
    <source>
        <dbReference type="Proteomes" id="UP000250043"/>
    </source>
</evidence>
<feature type="compositionally biased region" description="Basic and acidic residues" evidence="1">
    <location>
        <begin position="61"/>
        <end position="71"/>
    </location>
</feature>
<dbReference type="InterPro" id="IPR000195">
    <property type="entry name" value="Rab-GAP-TBC_dom"/>
</dbReference>
<dbReference type="EMBL" id="KV722574">
    <property type="protein sequence ID" value="OCH85594.1"/>
    <property type="molecule type" value="Genomic_DNA"/>
</dbReference>
<proteinExistence type="predicted"/>
<dbReference type="PANTHER" id="PTHR47219:SF9">
    <property type="entry name" value="GTPASE ACTIVATING PROTEIN AND CENTROSOME-ASSOCIATED, ISOFORM B"/>
    <property type="match status" value="1"/>
</dbReference>
<evidence type="ECO:0000259" key="2">
    <source>
        <dbReference type="PROSITE" id="PS50086"/>
    </source>
</evidence>
<dbReference type="PROSITE" id="PS50086">
    <property type="entry name" value="TBC_RABGAP"/>
    <property type="match status" value="1"/>
</dbReference>
<evidence type="ECO:0000313" key="3">
    <source>
        <dbReference type="EMBL" id="OCH85594.1"/>
    </source>
</evidence>
<dbReference type="GO" id="GO:0005096">
    <property type="term" value="F:GTPase activator activity"/>
    <property type="evidence" value="ECO:0007669"/>
    <property type="project" value="TreeGrafter"/>
</dbReference>
<dbReference type="Proteomes" id="UP000250043">
    <property type="component" value="Unassembled WGS sequence"/>
</dbReference>